<dbReference type="AlphaFoldDB" id="A0A220VGT2"/>
<dbReference type="EMBL" id="CP022356">
    <property type="protein sequence ID" value="ASK79539.1"/>
    <property type="molecule type" value="Genomic_DNA"/>
</dbReference>
<keyword evidence="4" id="KW-1185">Reference proteome</keyword>
<evidence type="ECO:0000256" key="1">
    <source>
        <dbReference type="SAM" id="MobiDB-lite"/>
    </source>
</evidence>
<accession>A0A220VGT2</accession>
<dbReference type="InterPro" id="IPR046350">
    <property type="entry name" value="Cystatin_sf"/>
</dbReference>
<dbReference type="KEGG" id="pmai:CF386_10810"/>
<evidence type="ECO:0000313" key="3">
    <source>
        <dbReference type="EMBL" id="ASK79539.1"/>
    </source>
</evidence>
<evidence type="ECO:0000313" key="4">
    <source>
        <dbReference type="Proteomes" id="UP000242175"/>
    </source>
</evidence>
<dbReference type="RefSeq" id="WP_089074447.1">
    <property type="nucleotide sequence ID" value="NZ_CBCSAM010000008.1"/>
</dbReference>
<dbReference type="CDD" id="cd00042">
    <property type="entry name" value="CY"/>
    <property type="match status" value="1"/>
</dbReference>
<organism evidence="3 4">
    <name type="scientific">Paraphotobacterium marinum</name>
    <dbReference type="NCBI Taxonomy" id="1755811"/>
    <lineage>
        <taxon>Bacteria</taxon>
        <taxon>Pseudomonadati</taxon>
        <taxon>Pseudomonadota</taxon>
        <taxon>Gammaproteobacteria</taxon>
        <taxon>Vibrionales</taxon>
        <taxon>Vibrionaceae</taxon>
        <taxon>Paraphotobacterium</taxon>
    </lineage>
</organism>
<dbReference type="SUPFAM" id="SSF54403">
    <property type="entry name" value="Cystatin/monellin"/>
    <property type="match status" value="1"/>
</dbReference>
<name>A0A220VGT2_9GAMM</name>
<proteinExistence type="predicted"/>
<feature type="region of interest" description="Disordered" evidence="1">
    <location>
        <begin position="29"/>
        <end position="54"/>
    </location>
</feature>
<dbReference type="PROSITE" id="PS51257">
    <property type="entry name" value="PROKAR_LIPOPROTEIN"/>
    <property type="match status" value="1"/>
</dbReference>
<dbReference type="Gene3D" id="3.10.450.10">
    <property type="match status" value="1"/>
</dbReference>
<reference evidence="3 4" key="1">
    <citation type="journal article" date="2016" name="Int. J. Syst. Evol. Microbiol.">
        <title>Paraphotobacterium marinum gen. nov., sp. nov., a member of the family Vibrionaceae, isolated from surface seawater.</title>
        <authorList>
            <person name="Huang Z."/>
            <person name="Dong C."/>
            <person name="Shao Z."/>
        </authorList>
    </citation>
    <scope>NUCLEOTIDE SEQUENCE [LARGE SCALE GENOMIC DNA]</scope>
    <source>
        <strain evidence="3 4">NSCS20N07D</strain>
    </source>
</reference>
<gene>
    <name evidence="3" type="ORF">CF386_10810</name>
</gene>
<evidence type="ECO:0000259" key="2">
    <source>
        <dbReference type="SMART" id="SM00043"/>
    </source>
</evidence>
<dbReference type="SMART" id="SM00043">
    <property type="entry name" value="CY"/>
    <property type="match status" value="1"/>
</dbReference>
<dbReference type="Proteomes" id="UP000242175">
    <property type="component" value="Chromosome small"/>
</dbReference>
<protein>
    <recommendedName>
        <fullName evidence="2">Cystatin domain-containing protein</fullName>
    </recommendedName>
</protein>
<sequence>MKKIIYLCALLTFTLTGCVYNPNNANSNHHEGHHHSHDNHHSNNKNQNFAGGWSNVSTNSKDVKQVTKFAASHVKTKHNEIKSILNAQQQVVAGMNYKVTFLTHGNKKYKAQVYKDLKGKLSLTYLKKI</sequence>
<dbReference type="OrthoDB" id="6196402at2"/>
<dbReference type="Pfam" id="PF00031">
    <property type="entry name" value="Cystatin"/>
    <property type="match status" value="1"/>
</dbReference>
<dbReference type="GO" id="GO:0004869">
    <property type="term" value="F:cysteine-type endopeptidase inhibitor activity"/>
    <property type="evidence" value="ECO:0007669"/>
    <property type="project" value="InterPro"/>
</dbReference>
<feature type="domain" description="Cystatin" evidence="2">
    <location>
        <begin position="48"/>
        <end position="126"/>
    </location>
</feature>
<dbReference type="InterPro" id="IPR000010">
    <property type="entry name" value="Cystatin_dom"/>
</dbReference>